<comment type="similarity">
    <text evidence="2">Belongs to the LemA family.</text>
</comment>
<dbReference type="EMBL" id="LK028559">
    <property type="protein sequence ID" value="CDR30626.1"/>
    <property type="molecule type" value="Genomic_DNA"/>
</dbReference>
<keyword evidence="8" id="KW-1185">Reference proteome</keyword>
<organism evidence="7 8">
    <name type="scientific">Acholeplasma oculi</name>
    <dbReference type="NCBI Taxonomy" id="35623"/>
    <lineage>
        <taxon>Bacteria</taxon>
        <taxon>Bacillati</taxon>
        <taxon>Mycoplasmatota</taxon>
        <taxon>Mollicutes</taxon>
        <taxon>Acholeplasmatales</taxon>
        <taxon>Acholeplasmataceae</taxon>
        <taxon>Acholeplasma</taxon>
    </lineage>
</organism>
<dbReference type="Pfam" id="PF04011">
    <property type="entry name" value="LemA"/>
    <property type="match status" value="1"/>
</dbReference>
<gene>
    <name evidence="7" type="ORF">Aocu_05530</name>
</gene>
<dbReference type="STRING" id="35623.Aocu_05530"/>
<dbReference type="PANTHER" id="PTHR34478:SF1">
    <property type="entry name" value="PROTEIN LEMA"/>
    <property type="match status" value="1"/>
</dbReference>
<evidence type="ECO:0000256" key="4">
    <source>
        <dbReference type="ARBA" id="ARBA00022989"/>
    </source>
</evidence>
<dbReference type="Gene3D" id="1.20.1440.20">
    <property type="entry name" value="LemA-like domain"/>
    <property type="match status" value="1"/>
</dbReference>
<comment type="subcellular location">
    <subcellularLocation>
        <location evidence="1">Membrane</location>
        <topology evidence="1">Single-pass membrane protein</topology>
    </subcellularLocation>
</comment>
<keyword evidence="3 6" id="KW-0812">Transmembrane</keyword>
<evidence type="ECO:0000256" key="3">
    <source>
        <dbReference type="ARBA" id="ARBA00022692"/>
    </source>
</evidence>
<dbReference type="HOGENOM" id="CLU_1399821_0_0_14"/>
<evidence type="ECO:0000256" key="2">
    <source>
        <dbReference type="ARBA" id="ARBA00008854"/>
    </source>
</evidence>
<protein>
    <submittedName>
        <fullName evidence="7">LemA family protein</fullName>
    </submittedName>
</protein>
<evidence type="ECO:0000256" key="1">
    <source>
        <dbReference type="ARBA" id="ARBA00004167"/>
    </source>
</evidence>
<keyword evidence="5 6" id="KW-0472">Membrane</keyword>
<accession>A0A061AGD7</accession>
<dbReference type="RefSeq" id="WP_045749152.1">
    <property type="nucleotide sequence ID" value="NZ_FUZK01000003.1"/>
</dbReference>
<dbReference type="PANTHER" id="PTHR34478">
    <property type="entry name" value="PROTEIN LEMA"/>
    <property type="match status" value="1"/>
</dbReference>
<keyword evidence="4 6" id="KW-1133">Transmembrane helix</keyword>
<dbReference type="Proteomes" id="UP000032434">
    <property type="component" value="Chromosome 1"/>
</dbReference>
<dbReference type="OrthoDB" id="384978at2"/>
<sequence length="188" mass="20711">MKKLYILLGSVVLIFGLFGVLWMSAYNGYVAKNNDVIEKRGNVYATLSARYEKISAFIDAIEGANATVLGYLETIMDAREAFADAIASGNLSNINDTITELDSTFITLVSYMEDNPSSYNTVNLYAGFMSEFSASTNAVVYAITQYNTSVTGHNNHIQMFPNNLFVGSNGTYEAFELTNYNTPLPTFN</sequence>
<dbReference type="GO" id="GO:0016020">
    <property type="term" value="C:membrane"/>
    <property type="evidence" value="ECO:0007669"/>
    <property type="project" value="UniProtKB-SubCell"/>
</dbReference>
<evidence type="ECO:0000313" key="7">
    <source>
        <dbReference type="EMBL" id="CDR30626.1"/>
    </source>
</evidence>
<proteinExistence type="inferred from homology"/>
<dbReference type="SUPFAM" id="SSF140478">
    <property type="entry name" value="LemA-like"/>
    <property type="match status" value="1"/>
</dbReference>
<dbReference type="AlphaFoldDB" id="A0A061AGD7"/>
<dbReference type="InterPro" id="IPR007156">
    <property type="entry name" value="MamQ_LemA"/>
</dbReference>
<evidence type="ECO:0000313" key="8">
    <source>
        <dbReference type="Proteomes" id="UP000032434"/>
    </source>
</evidence>
<evidence type="ECO:0000256" key="5">
    <source>
        <dbReference type="ARBA" id="ARBA00023136"/>
    </source>
</evidence>
<dbReference type="KEGG" id="aoc:Aocu_05530"/>
<dbReference type="InParanoid" id="A0A061AGD7"/>
<feature type="transmembrane region" description="Helical" evidence="6">
    <location>
        <begin position="6"/>
        <end position="30"/>
    </location>
</feature>
<reference evidence="8" key="1">
    <citation type="submission" date="2014-05" db="EMBL/GenBank/DDBJ databases">
        <authorList>
            <person name="Kube M."/>
        </authorList>
    </citation>
    <scope>NUCLEOTIDE SEQUENCE [LARGE SCALE GENOMIC DNA]</scope>
</reference>
<dbReference type="PATRIC" id="fig|35623.3.peg.554"/>
<dbReference type="InterPro" id="IPR023353">
    <property type="entry name" value="LemA-like_dom_sf"/>
</dbReference>
<name>A0A061AGD7_9MOLU</name>
<evidence type="ECO:0000256" key="6">
    <source>
        <dbReference type="SAM" id="Phobius"/>
    </source>
</evidence>